<feature type="binding site" evidence="5">
    <location>
        <position position="66"/>
    </location>
    <ligand>
        <name>S-adenosyl-L-methionine</name>
        <dbReference type="ChEBI" id="CHEBI:59789"/>
    </ligand>
</feature>
<keyword evidence="5" id="KW-0963">Cytoplasm</keyword>
<dbReference type="GO" id="GO:0005737">
    <property type="term" value="C:cytoplasm"/>
    <property type="evidence" value="ECO:0007669"/>
    <property type="project" value="UniProtKB-SubCell"/>
</dbReference>
<keyword evidence="1 5" id="KW-0698">rRNA processing</keyword>
<protein>
    <recommendedName>
        <fullName evidence="5">Ribosomal RNA large subunit methyltransferase E</fullName>
        <ecNumber evidence="5">2.1.1.166</ecNumber>
    </recommendedName>
    <alternativeName>
        <fullName evidence="5">23S rRNA Um2552 methyltransferase</fullName>
    </alternativeName>
    <alternativeName>
        <fullName evidence="5">rRNA (uridine-2'-O-)-methyltransferase</fullName>
    </alternativeName>
</protein>
<dbReference type="EMBL" id="FWYE01000001">
    <property type="protein sequence ID" value="SMD30485.1"/>
    <property type="molecule type" value="Genomic_DNA"/>
</dbReference>
<evidence type="ECO:0000256" key="3">
    <source>
        <dbReference type="ARBA" id="ARBA00022679"/>
    </source>
</evidence>
<dbReference type="Gene3D" id="3.40.50.150">
    <property type="entry name" value="Vaccinia Virus protein VP39"/>
    <property type="match status" value="1"/>
</dbReference>
<dbReference type="Proteomes" id="UP000192315">
    <property type="component" value="Unassembled WGS sequence"/>
</dbReference>
<feature type="domain" description="Ribosomal RNA methyltransferase FtsJ" evidence="7">
    <location>
        <begin position="16"/>
        <end position="193"/>
    </location>
</feature>
<sequence length="194" mass="22817">MNRKDKYYIRAKRENYRSRASYKIIEINNKYNIVSRGDNVLEFGSSPGGWTQVIENITQSVIIAVDINRMDPVKNTVFIKMNIFDDDIFKSIDHAMAENNIKNFDSILSDAMSRTSGIEDRDHYNSYKICERVMDISIPRLKNGGNIILKQFQGDMTNEFIKKWSGYFNYYKITKPKASRQHSREIYIIFLNRI</sequence>
<feature type="binding site" evidence="5">
    <location>
        <position position="82"/>
    </location>
    <ligand>
        <name>S-adenosyl-L-methionine</name>
        <dbReference type="ChEBI" id="CHEBI:59789"/>
    </ligand>
</feature>
<feature type="binding site" evidence="5">
    <location>
        <position position="110"/>
    </location>
    <ligand>
        <name>S-adenosyl-L-methionine</name>
        <dbReference type="ChEBI" id="CHEBI:59789"/>
    </ligand>
</feature>
<dbReference type="HAMAP" id="MF_01547">
    <property type="entry name" value="RNA_methyltr_E"/>
    <property type="match status" value="1"/>
</dbReference>
<reference evidence="8 9" key="1">
    <citation type="submission" date="2017-04" db="EMBL/GenBank/DDBJ databases">
        <authorList>
            <person name="Varghese N."/>
            <person name="Submissions S."/>
        </authorList>
    </citation>
    <scope>NUCLEOTIDE SEQUENCE [LARGE SCALE GENOMIC DNA]</scope>
    <source>
        <strain evidence="8 9">DSM 9789</strain>
    </source>
</reference>
<dbReference type="SMR" id="A0A8G2FVY4"/>
<name>A0A8G2FVY4_PICTO</name>
<keyword evidence="2 5" id="KW-0489">Methyltransferase</keyword>
<dbReference type="GO" id="GO:0008650">
    <property type="term" value="F:rRNA (uridine-2'-O-)-methyltransferase activity"/>
    <property type="evidence" value="ECO:0007669"/>
    <property type="project" value="UniProtKB-UniRule"/>
</dbReference>
<accession>A0A8G2FVY4</accession>
<evidence type="ECO:0000256" key="4">
    <source>
        <dbReference type="ARBA" id="ARBA00022691"/>
    </source>
</evidence>
<dbReference type="GeneID" id="2844739"/>
<dbReference type="InterPro" id="IPR050082">
    <property type="entry name" value="RNA_methyltr_RlmE"/>
</dbReference>
<keyword evidence="3 5" id="KW-0808">Transferase</keyword>
<dbReference type="EC" id="2.1.1.166" evidence="5"/>
<dbReference type="InterPro" id="IPR015507">
    <property type="entry name" value="rRNA-MeTfrase_E"/>
</dbReference>
<dbReference type="PIRSF" id="PIRSF005461">
    <property type="entry name" value="23S_rRNA_mtase"/>
    <property type="match status" value="1"/>
</dbReference>
<dbReference type="InterPro" id="IPR002877">
    <property type="entry name" value="RNA_MeTrfase_FtsJ_dom"/>
</dbReference>
<comment type="catalytic activity">
    <reaction evidence="5">
        <text>uridine(2552) in 23S rRNA + S-adenosyl-L-methionine = 2'-O-methyluridine(2552) in 23S rRNA + S-adenosyl-L-homocysteine + H(+)</text>
        <dbReference type="Rhea" id="RHEA:42720"/>
        <dbReference type="Rhea" id="RHEA-COMP:10202"/>
        <dbReference type="Rhea" id="RHEA-COMP:10203"/>
        <dbReference type="ChEBI" id="CHEBI:15378"/>
        <dbReference type="ChEBI" id="CHEBI:57856"/>
        <dbReference type="ChEBI" id="CHEBI:59789"/>
        <dbReference type="ChEBI" id="CHEBI:65315"/>
        <dbReference type="ChEBI" id="CHEBI:74478"/>
        <dbReference type="EC" id="2.1.1.166"/>
    </reaction>
</comment>
<evidence type="ECO:0000256" key="1">
    <source>
        <dbReference type="ARBA" id="ARBA00022552"/>
    </source>
</evidence>
<dbReference type="SUPFAM" id="SSF53335">
    <property type="entry name" value="S-adenosyl-L-methionine-dependent methyltransferases"/>
    <property type="match status" value="1"/>
</dbReference>
<dbReference type="OrthoDB" id="26307at2157"/>
<comment type="subcellular location">
    <subcellularLocation>
        <location evidence="5">Cytoplasm</location>
    </subcellularLocation>
</comment>
<gene>
    <name evidence="5" type="primary">rlmE</name>
    <name evidence="8" type="ORF">SAMN02745355_0367</name>
</gene>
<organism evidence="8 9">
    <name type="scientific">Picrophilus torridus (strain ATCC 700027 / DSM 9790 / JCM 10055 / NBRC 100828 / KAW 2/3)</name>
    <dbReference type="NCBI Taxonomy" id="1122961"/>
    <lineage>
        <taxon>Archaea</taxon>
        <taxon>Methanobacteriati</taxon>
        <taxon>Thermoplasmatota</taxon>
        <taxon>Thermoplasmata</taxon>
        <taxon>Thermoplasmatales</taxon>
        <taxon>Picrophilaceae</taxon>
        <taxon>Picrophilus</taxon>
    </lineage>
</organism>
<evidence type="ECO:0000256" key="2">
    <source>
        <dbReference type="ARBA" id="ARBA00022603"/>
    </source>
</evidence>
<keyword evidence="4 5" id="KW-0949">S-adenosyl-L-methionine</keyword>
<dbReference type="AlphaFoldDB" id="A0A8G2FVY4"/>
<evidence type="ECO:0000313" key="8">
    <source>
        <dbReference type="EMBL" id="SMD30485.1"/>
    </source>
</evidence>
<dbReference type="RefSeq" id="WP_011177426.1">
    <property type="nucleotide sequence ID" value="NC_005877.1"/>
</dbReference>
<comment type="caution">
    <text evidence="8">The sequence shown here is derived from an EMBL/GenBank/DDBJ whole genome shotgun (WGS) entry which is preliminary data.</text>
</comment>
<evidence type="ECO:0000259" key="7">
    <source>
        <dbReference type="Pfam" id="PF01728"/>
    </source>
</evidence>
<feature type="active site" description="Proton acceptor" evidence="5 6">
    <location>
        <position position="150"/>
    </location>
</feature>
<proteinExistence type="inferred from homology"/>
<comment type="similarity">
    <text evidence="5">Belongs to the class I-like SAM-binding methyltransferase superfamily. RNA methyltransferase RlmE family.</text>
</comment>
<evidence type="ECO:0000256" key="6">
    <source>
        <dbReference type="PIRSR" id="PIRSR005461-1"/>
    </source>
</evidence>
<dbReference type="InterPro" id="IPR029063">
    <property type="entry name" value="SAM-dependent_MTases_sf"/>
</dbReference>
<keyword evidence="9" id="KW-1185">Reference proteome</keyword>
<feature type="binding site" evidence="5">
    <location>
        <position position="48"/>
    </location>
    <ligand>
        <name>S-adenosyl-L-methionine</name>
        <dbReference type="ChEBI" id="CHEBI:59789"/>
    </ligand>
</feature>
<feature type="binding site" evidence="5">
    <location>
        <position position="50"/>
    </location>
    <ligand>
        <name>S-adenosyl-L-methionine</name>
        <dbReference type="ChEBI" id="CHEBI:59789"/>
    </ligand>
</feature>
<evidence type="ECO:0000313" key="9">
    <source>
        <dbReference type="Proteomes" id="UP000192315"/>
    </source>
</evidence>
<evidence type="ECO:0000256" key="5">
    <source>
        <dbReference type="HAMAP-Rule" id="MF_01547"/>
    </source>
</evidence>
<dbReference type="Pfam" id="PF01728">
    <property type="entry name" value="FtsJ"/>
    <property type="match status" value="1"/>
</dbReference>
<comment type="function">
    <text evidence="5">Specifically methylates the uridine in position 2552 of 23S rRNA at the 2'-O position of the ribose in the fully assembled 50S ribosomal subunit.</text>
</comment>
<dbReference type="PANTHER" id="PTHR10920:SF18">
    <property type="entry name" value="RRNA METHYLTRANSFERASE 2, MITOCHONDRIAL"/>
    <property type="match status" value="1"/>
</dbReference>
<dbReference type="PANTHER" id="PTHR10920">
    <property type="entry name" value="RIBOSOMAL RNA METHYLTRANSFERASE"/>
    <property type="match status" value="1"/>
</dbReference>